<reference evidence="1 2" key="1">
    <citation type="submission" date="2017-05" db="EMBL/GenBank/DDBJ databases">
        <title>Comparative genomics and methylome analysis of the gut commensal Bifidobacterium breve.</title>
        <authorList>
            <person name="Bottacini F."/>
            <person name="Morrissey R."/>
            <person name="Roberts R.J."/>
            <person name="James K."/>
            <person name="van Breen J."/>
            <person name="Egan M."/>
            <person name="Lambert J."/>
            <person name="van Limpt K."/>
            <person name="Stanton C."/>
            <person name="Knol J."/>
            <person name="O' Connell Motherway M."/>
            <person name="van Sinderen D."/>
        </authorList>
    </citation>
    <scope>NUCLEOTIDE SEQUENCE [LARGE SCALE GENOMIC DNA]</scope>
    <source>
        <strain evidence="1 2">215W447a</strain>
    </source>
</reference>
<gene>
    <name evidence="1" type="ORF">BB215W447A_1221</name>
</gene>
<organism evidence="1 2">
    <name type="scientific">Bifidobacterium breve</name>
    <dbReference type="NCBI Taxonomy" id="1685"/>
    <lineage>
        <taxon>Bacteria</taxon>
        <taxon>Bacillati</taxon>
        <taxon>Actinomycetota</taxon>
        <taxon>Actinomycetes</taxon>
        <taxon>Bifidobacteriales</taxon>
        <taxon>Bifidobacteriaceae</taxon>
        <taxon>Bifidobacterium</taxon>
    </lineage>
</organism>
<dbReference type="Proteomes" id="UP000232491">
    <property type="component" value="Chromosome"/>
</dbReference>
<evidence type="ECO:0000313" key="2">
    <source>
        <dbReference type="Proteomes" id="UP000232491"/>
    </source>
</evidence>
<name>A0A2K9B3G6_BIFBR</name>
<dbReference type="EMBL" id="CP021558">
    <property type="protein sequence ID" value="AUE03237.1"/>
    <property type="molecule type" value="Genomic_DNA"/>
</dbReference>
<protein>
    <submittedName>
        <fullName evidence="1">Uncharacterized protein</fullName>
    </submittedName>
</protein>
<evidence type="ECO:0000313" key="1">
    <source>
        <dbReference type="EMBL" id="AUE03237.1"/>
    </source>
</evidence>
<accession>A0A2K9B3G6</accession>
<proteinExistence type="predicted"/>
<sequence length="152" mass="17408">MSEHTPYERHDDRLNADVLWDSSYDMPDMKGVEYDRRAERLPGLYPAKIREHVRARLKDSGRVGDDQHPYDAAILHVWELYRIEATGHGAHIPGLDAWVSDDGLANTIVEGESDLSRIASMAAKAGWPVVRVWMRGEEDPLPYRFLLLRTRA</sequence>
<dbReference type="AlphaFoldDB" id="A0A2K9B3G6"/>
<dbReference type="RefSeq" id="WP_106620944.1">
    <property type="nucleotide sequence ID" value="NZ_CP021389.1"/>
</dbReference>